<reference evidence="1" key="1">
    <citation type="submission" date="2020-05" db="EMBL/GenBank/DDBJ databases">
        <title>Mycena genomes resolve the evolution of fungal bioluminescence.</title>
        <authorList>
            <person name="Tsai I.J."/>
        </authorList>
    </citation>
    <scope>NUCLEOTIDE SEQUENCE</scope>
    <source>
        <strain evidence="1">160909Yilan</strain>
    </source>
</reference>
<organism evidence="1 2">
    <name type="scientific">Mycena sanguinolenta</name>
    <dbReference type="NCBI Taxonomy" id="230812"/>
    <lineage>
        <taxon>Eukaryota</taxon>
        <taxon>Fungi</taxon>
        <taxon>Dikarya</taxon>
        <taxon>Basidiomycota</taxon>
        <taxon>Agaricomycotina</taxon>
        <taxon>Agaricomycetes</taxon>
        <taxon>Agaricomycetidae</taxon>
        <taxon>Agaricales</taxon>
        <taxon>Marasmiineae</taxon>
        <taxon>Mycenaceae</taxon>
        <taxon>Mycena</taxon>
    </lineage>
</organism>
<dbReference type="SUPFAM" id="SSF52047">
    <property type="entry name" value="RNI-like"/>
    <property type="match status" value="1"/>
</dbReference>
<sequence length="425" mass="48130">MIFRLPNELLMGIAAAGQEERIAETFSPRSRWQTPSATFKSEWTMSQLSRRFRAAIVGAPNLWTLAEAELEHQGSVEVLKLYLERSQACKVSITLRESQTSDLEYDHLLDRISLIAAHFNRIQVLRIALTEWKQSLSTPFRKAAAPHLEHLEIINIYNEVGDTVEMFSSGAPKLKFLKVDHFRLDSFATPWTVSLTHLELLRYPVELPNLPAIISQCPQLVHLHLDTHFCSSSAQVRIPTLEFLHVMIPEEDADYLVAVLNLFNTPALTELKIEGSHGDQIAVLFNSTLHTSFPALTSLFFLYKSVCACDGGNLGFSYHPITQSPPLFSTLTSLTLVNQCFVRNLIRDILGPDAPQRPSLNNVTLYLKENPEMVVQNVCIDLEEAGKARRERGDVLPRVQLFHTVSAFHNWNDRVGLDFEMISIW</sequence>
<dbReference type="AlphaFoldDB" id="A0A8H6YZ74"/>
<dbReference type="Proteomes" id="UP000623467">
    <property type="component" value="Unassembled WGS sequence"/>
</dbReference>
<dbReference type="EMBL" id="JACAZH010000005">
    <property type="protein sequence ID" value="KAF7367444.1"/>
    <property type="molecule type" value="Genomic_DNA"/>
</dbReference>
<comment type="caution">
    <text evidence="1">The sequence shown here is derived from an EMBL/GenBank/DDBJ whole genome shotgun (WGS) entry which is preliminary data.</text>
</comment>
<dbReference type="OrthoDB" id="3258333at2759"/>
<dbReference type="Gene3D" id="3.80.10.10">
    <property type="entry name" value="Ribonuclease Inhibitor"/>
    <property type="match status" value="1"/>
</dbReference>
<evidence type="ECO:0000313" key="2">
    <source>
        <dbReference type="Proteomes" id="UP000623467"/>
    </source>
</evidence>
<dbReference type="InterPro" id="IPR032675">
    <property type="entry name" value="LRR_dom_sf"/>
</dbReference>
<evidence type="ECO:0000313" key="1">
    <source>
        <dbReference type="EMBL" id="KAF7367444.1"/>
    </source>
</evidence>
<name>A0A8H6YZ74_9AGAR</name>
<protein>
    <submittedName>
        <fullName evidence="1">F-box domain-containing protein</fullName>
    </submittedName>
</protein>
<proteinExistence type="predicted"/>
<accession>A0A8H6YZ74</accession>
<gene>
    <name evidence="1" type="ORF">MSAN_00807100</name>
</gene>
<keyword evidence="2" id="KW-1185">Reference proteome</keyword>